<feature type="domain" description="PRC-barrel" evidence="1">
    <location>
        <begin position="3"/>
        <end position="76"/>
    </location>
</feature>
<evidence type="ECO:0000259" key="1">
    <source>
        <dbReference type="Pfam" id="PF05239"/>
    </source>
</evidence>
<organism evidence="2 3">
    <name type="scientific">Calderihabitans maritimus</name>
    <dbReference type="NCBI Taxonomy" id="1246530"/>
    <lineage>
        <taxon>Bacteria</taxon>
        <taxon>Bacillati</taxon>
        <taxon>Bacillota</taxon>
        <taxon>Clostridia</taxon>
        <taxon>Neomoorellales</taxon>
        <taxon>Calderihabitantaceae</taxon>
        <taxon>Calderihabitans</taxon>
    </lineage>
</organism>
<proteinExistence type="predicted"/>
<dbReference type="OrthoDB" id="6024937at2"/>
<comment type="caution">
    <text evidence="2">The sequence shown here is derived from an EMBL/GenBank/DDBJ whole genome shotgun (WGS) entry which is preliminary data.</text>
</comment>
<evidence type="ECO:0000313" key="3">
    <source>
        <dbReference type="Proteomes" id="UP000197032"/>
    </source>
</evidence>
<dbReference type="PANTHER" id="PTHR40061">
    <property type="entry name" value="SPORULATION PROTEIN YLMC-RELATED"/>
    <property type="match status" value="1"/>
</dbReference>
<dbReference type="SUPFAM" id="SSF50346">
    <property type="entry name" value="PRC-barrel domain"/>
    <property type="match status" value="1"/>
</dbReference>
<dbReference type="EMBL" id="BDGJ01000059">
    <property type="protein sequence ID" value="GAW92132.1"/>
    <property type="molecule type" value="Genomic_DNA"/>
</dbReference>
<dbReference type="InterPro" id="IPR011033">
    <property type="entry name" value="PRC_barrel-like_sf"/>
</dbReference>
<reference evidence="3" key="1">
    <citation type="journal article" date="2017" name="Appl. Environ. Microbiol.">
        <title>Genomic analysis of Calderihabitans maritimus KKC1, a thermophilic hydrogenogenic carboxydotrophic bacterium isolated from marine sediment.</title>
        <authorList>
            <person name="Omae K."/>
            <person name="Yoneda Y."/>
            <person name="Fukuyama Y."/>
            <person name="Yoshida T."/>
            <person name="Sako Y."/>
        </authorList>
    </citation>
    <scope>NUCLEOTIDE SEQUENCE [LARGE SCALE GENOMIC DNA]</scope>
    <source>
        <strain evidence="3">KKC1</strain>
    </source>
</reference>
<dbReference type="InterPro" id="IPR027275">
    <property type="entry name" value="PRC-brl_dom"/>
</dbReference>
<dbReference type="Gene3D" id="2.30.30.240">
    <property type="entry name" value="PRC-barrel domain"/>
    <property type="match status" value="1"/>
</dbReference>
<dbReference type="NCBIfam" id="TIGR02888">
    <property type="entry name" value="spore_YlmC_YmxH"/>
    <property type="match status" value="1"/>
</dbReference>
<dbReference type="InterPro" id="IPR014238">
    <property type="entry name" value="Spore_YlmC/YmxH"/>
</dbReference>
<accession>A0A1Z5HRH5</accession>
<dbReference type="AlphaFoldDB" id="A0A1Z5HRH5"/>
<evidence type="ECO:0000313" key="2">
    <source>
        <dbReference type="EMBL" id="GAW92132.1"/>
    </source>
</evidence>
<name>A0A1Z5HRH5_9FIRM</name>
<dbReference type="RefSeq" id="WP_088553545.1">
    <property type="nucleotide sequence ID" value="NZ_BDGJ01000059.1"/>
</dbReference>
<sequence length="90" mass="10296">MLKVSDLRMRDVINVVDGRRLGYIKDIDVDLEKGRVKALILPGQSRFLGLFGRNDDIRIDWSKIKKIGVDVILVEIKDFTAPEPKEQEMG</sequence>
<dbReference type="PANTHER" id="PTHR40061:SF1">
    <property type="entry name" value="SPORULATION PROTEIN YLMC-RELATED"/>
    <property type="match status" value="1"/>
</dbReference>
<keyword evidence="3" id="KW-1185">Reference proteome</keyword>
<dbReference type="Proteomes" id="UP000197032">
    <property type="component" value="Unassembled WGS sequence"/>
</dbReference>
<dbReference type="Pfam" id="PF05239">
    <property type="entry name" value="PRC"/>
    <property type="match status" value="1"/>
</dbReference>
<gene>
    <name evidence="2" type="ORF">KKC1_12910</name>
</gene>
<protein>
    <recommendedName>
        <fullName evidence="1">PRC-barrel domain-containing protein</fullName>
    </recommendedName>
</protein>